<feature type="compositionally biased region" description="Polar residues" evidence="1">
    <location>
        <begin position="176"/>
        <end position="188"/>
    </location>
</feature>
<evidence type="ECO:0000259" key="2">
    <source>
        <dbReference type="Pfam" id="PF04717"/>
    </source>
</evidence>
<feature type="region of interest" description="Disordered" evidence="1">
    <location>
        <begin position="162"/>
        <end position="188"/>
    </location>
</feature>
<gene>
    <name evidence="3" type="ORF">AB835_11675</name>
</gene>
<name>A0A1D2QMX7_9GAMM</name>
<sequence length="188" mass="20429">MSDNLVQQALQRIAVLERKLANTVVEGVVVEVQAKPYRVKVDYGEKNKPQLTGWLPVAPFRAGMADSWWPLDVGEGVTIISVDGALERGRVFPARYTESNVPPSENLDECQLNFGDGGYIHYNRATSEGAFKAPSKITLDSDVHITKTLTVDETSTAADHLSGDDLISGKGHNHNESIGSVTSKPNKP</sequence>
<dbReference type="InterPro" id="IPR037026">
    <property type="entry name" value="Vgr_OB-fold_dom_sf"/>
</dbReference>
<evidence type="ECO:0000313" key="4">
    <source>
        <dbReference type="Proteomes" id="UP000242502"/>
    </source>
</evidence>
<dbReference type="Gene3D" id="2.40.50.230">
    <property type="entry name" value="Gp5 N-terminal domain"/>
    <property type="match status" value="1"/>
</dbReference>
<proteinExistence type="predicted"/>
<dbReference type="AlphaFoldDB" id="A0A1D2QMX7"/>
<dbReference type="EMBL" id="MDLC01000047">
    <property type="protein sequence ID" value="ODS22904.1"/>
    <property type="molecule type" value="Genomic_DNA"/>
</dbReference>
<dbReference type="Pfam" id="PF04717">
    <property type="entry name" value="Phage_base_V"/>
    <property type="match status" value="1"/>
</dbReference>
<organism evidence="3 4">
    <name type="scientific">Candidatus Endobugula sertula</name>
    <name type="common">Bugula neritina bacterial symbiont</name>
    <dbReference type="NCBI Taxonomy" id="62101"/>
    <lineage>
        <taxon>Bacteria</taxon>
        <taxon>Pseudomonadati</taxon>
        <taxon>Pseudomonadota</taxon>
        <taxon>Gammaproteobacteria</taxon>
        <taxon>Cellvibrionales</taxon>
        <taxon>Cellvibrionaceae</taxon>
        <taxon>Candidatus Endobugula</taxon>
    </lineage>
</organism>
<accession>A0A1D2QMX7</accession>
<dbReference type="Gene3D" id="6.20.150.10">
    <property type="match status" value="1"/>
</dbReference>
<dbReference type="STRING" id="62101.AB835_11675"/>
<dbReference type="Proteomes" id="UP000242502">
    <property type="component" value="Unassembled WGS sequence"/>
</dbReference>
<reference evidence="3 4" key="1">
    <citation type="journal article" date="2016" name="Appl. Environ. Microbiol.">
        <title>Lack of Overt Genome Reduction in the Bryostatin-Producing Bryozoan Symbiont "Candidatus Endobugula sertula".</title>
        <authorList>
            <person name="Miller I.J."/>
            <person name="Vanee N."/>
            <person name="Fong S.S."/>
            <person name="Lim-Fong G.E."/>
            <person name="Kwan J.C."/>
        </authorList>
    </citation>
    <scope>NUCLEOTIDE SEQUENCE [LARGE SCALE GENOMIC DNA]</scope>
    <source>
        <strain evidence="3">AB1-4</strain>
    </source>
</reference>
<evidence type="ECO:0000256" key="1">
    <source>
        <dbReference type="SAM" id="MobiDB-lite"/>
    </source>
</evidence>
<protein>
    <recommendedName>
        <fullName evidence="2">Gp5/Type VI secretion system Vgr protein OB-fold domain-containing protein</fullName>
    </recommendedName>
</protein>
<dbReference type="InterPro" id="IPR006531">
    <property type="entry name" value="Gp5/Vgr_OB"/>
</dbReference>
<comment type="caution">
    <text evidence="3">The sequence shown here is derived from an EMBL/GenBank/DDBJ whole genome shotgun (WGS) entry which is preliminary data.</text>
</comment>
<dbReference type="InterPro" id="IPR013046">
    <property type="entry name" value="GpV/Gp45"/>
</dbReference>
<feature type="domain" description="Gp5/Type VI secretion system Vgr protein OB-fold" evidence="2">
    <location>
        <begin position="26"/>
        <end position="95"/>
    </location>
</feature>
<evidence type="ECO:0000313" key="3">
    <source>
        <dbReference type="EMBL" id="ODS22904.1"/>
    </source>
</evidence>
<dbReference type="NCBIfam" id="TIGR01644">
    <property type="entry name" value="phage_P2_V"/>
    <property type="match status" value="1"/>
</dbReference>